<evidence type="ECO:0000256" key="1">
    <source>
        <dbReference type="ARBA" id="ARBA00001946"/>
    </source>
</evidence>
<dbReference type="SUPFAM" id="SSF55811">
    <property type="entry name" value="Nudix"/>
    <property type="match status" value="1"/>
</dbReference>
<keyword evidence="5 10" id="KW-0378">Hydrolase</keyword>
<evidence type="ECO:0000256" key="7">
    <source>
        <dbReference type="ARBA" id="ARBA00022946"/>
    </source>
</evidence>
<dbReference type="InterPro" id="IPR015797">
    <property type="entry name" value="NUDIX_hydrolase-like_dom_sf"/>
</dbReference>
<keyword evidence="4" id="KW-0479">Metal-binding</keyword>
<dbReference type="GO" id="GO:0046872">
    <property type="term" value="F:metal ion binding"/>
    <property type="evidence" value="ECO:0007669"/>
    <property type="project" value="UniProtKB-KW"/>
</dbReference>
<gene>
    <name evidence="10" type="primary">NUDT12_1</name>
    <name evidence="10" type="ORF">g.63778</name>
</gene>
<comment type="cofactor">
    <cofactor evidence="1">
        <name>Mg(2+)</name>
        <dbReference type="ChEBI" id="CHEBI:18420"/>
    </cofactor>
</comment>
<evidence type="ECO:0000256" key="8">
    <source>
        <dbReference type="ARBA" id="ARBA00023128"/>
    </source>
</evidence>
<organism evidence="10">
    <name type="scientific">Anthurium amnicola</name>
    <dbReference type="NCBI Taxonomy" id="1678845"/>
    <lineage>
        <taxon>Eukaryota</taxon>
        <taxon>Viridiplantae</taxon>
        <taxon>Streptophyta</taxon>
        <taxon>Embryophyta</taxon>
        <taxon>Tracheophyta</taxon>
        <taxon>Spermatophyta</taxon>
        <taxon>Magnoliopsida</taxon>
        <taxon>Liliopsida</taxon>
        <taxon>Araceae</taxon>
        <taxon>Pothoideae</taxon>
        <taxon>Potheae</taxon>
        <taxon>Anthurium</taxon>
    </lineage>
</organism>
<dbReference type="FunFam" id="3.90.79.10:FF:000030">
    <property type="entry name" value="Nudix hydrolase 13 mitochondrial"/>
    <property type="match status" value="1"/>
</dbReference>
<feature type="domain" description="Nudix hydrolase" evidence="9">
    <location>
        <begin position="49"/>
        <end position="194"/>
    </location>
</feature>
<dbReference type="PROSITE" id="PS51462">
    <property type="entry name" value="NUDIX"/>
    <property type="match status" value="1"/>
</dbReference>
<evidence type="ECO:0000256" key="5">
    <source>
        <dbReference type="ARBA" id="ARBA00022801"/>
    </source>
</evidence>
<dbReference type="InterPro" id="IPR047198">
    <property type="entry name" value="DDP-like_NUDIX"/>
</dbReference>
<evidence type="ECO:0000256" key="4">
    <source>
        <dbReference type="ARBA" id="ARBA00022723"/>
    </source>
</evidence>
<dbReference type="CDD" id="cd04666">
    <property type="entry name" value="NUDIX_DIPP2_like_Nudt4"/>
    <property type="match status" value="1"/>
</dbReference>
<dbReference type="GO" id="GO:0005634">
    <property type="term" value="C:nucleus"/>
    <property type="evidence" value="ECO:0007669"/>
    <property type="project" value="TreeGrafter"/>
</dbReference>
<sequence length="231" mass="26137">MGSSFPDHLVCVVCGCLRQGGSFHWEATTCADMDQSARTGRQRQRYDGHYRLVAGCIPYRLKQNVKDKTASLVDRLEVLMISSPNRDDLVFPKGGWEDDETIDQAACREAFEEAGIRGIIHGEHLGMWVFRSKSRQNSCSQEGACKGYMFALQVTEELDSWAEESCHKRRWLSVPEAWNLCRYPWMREALEKCVNDLNQAAQPASDPSCYVKPSAPERLDSTMNALCCRSS</sequence>
<keyword evidence="8" id="KW-0496">Mitochondrion</keyword>
<evidence type="ECO:0000259" key="9">
    <source>
        <dbReference type="PROSITE" id="PS51462"/>
    </source>
</evidence>
<keyword evidence="7" id="KW-0809">Transit peptide</keyword>
<evidence type="ECO:0000256" key="2">
    <source>
        <dbReference type="ARBA" id="ARBA00004173"/>
    </source>
</evidence>
<comment type="subcellular location">
    <subcellularLocation>
        <location evidence="2">Mitochondrion</location>
    </subcellularLocation>
</comment>
<dbReference type="Gene3D" id="3.90.79.10">
    <property type="entry name" value="Nucleoside Triphosphate Pyrophosphohydrolase"/>
    <property type="match status" value="1"/>
</dbReference>
<dbReference type="EMBL" id="GDJX01024335">
    <property type="protein sequence ID" value="JAT43601.1"/>
    <property type="molecule type" value="Transcribed_RNA"/>
</dbReference>
<reference evidence="10" key="1">
    <citation type="submission" date="2015-07" db="EMBL/GenBank/DDBJ databases">
        <title>Transcriptome Assembly of Anthurium amnicola.</title>
        <authorList>
            <person name="Suzuki J."/>
        </authorList>
    </citation>
    <scope>NUCLEOTIDE SEQUENCE</scope>
</reference>
<dbReference type="Pfam" id="PF00293">
    <property type="entry name" value="NUDIX"/>
    <property type="match status" value="1"/>
</dbReference>
<accession>A0A1D1XMI1</accession>
<comment type="similarity">
    <text evidence="3">Belongs to the Nudix hydrolase family.</text>
</comment>
<evidence type="ECO:0000256" key="6">
    <source>
        <dbReference type="ARBA" id="ARBA00022842"/>
    </source>
</evidence>
<dbReference type="PROSITE" id="PS00893">
    <property type="entry name" value="NUDIX_BOX"/>
    <property type="match status" value="1"/>
</dbReference>
<proteinExistence type="inferred from homology"/>
<dbReference type="GO" id="GO:0016462">
    <property type="term" value="F:pyrophosphatase activity"/>
    <property type="evidence" value="ECO:0007669"/>
    <property type="project" value="InterPro"/>
</dbReference>
<dbReference type="InterPro" id="IPR000086">
    <property type="entry name" value="NUDIX_hydrolase_dom"/>
</dbReference>
<dbReference type="PANTHER" id="PTHR12629:SF71">
    <property type="entry name" value="HYDROLASE 13, MITOCHONDRIAL, PUTATIVE, EXPRESSED-RELATED"/>
    <property type="match status" value="1"/>
</dbReference>
<dbReference type="InterPro" id="IPR020084">
    <property type="entry name" value="NUDIX_hydrolase_CS"/>
</dbReference>
<dbReference type="PANTHER" id="PTHR12629">
    <property type="entry name" value="DIPHOSPHOINOSITOL POLYPHOSPHATE PHOSPHOHYDROLASE"/>
    <property type="match status" value="1"/>
</dbReference>
<evidence type="ECO:0000313" key="10">
    <source>
        <dbReference type="EMBL" id="JAT43601.1"/>
    </source>
</evidence>
<evidence type="ECO:0000256" key="3">
    <source>
        <dbReference type="ARBA" id="ARBA00005582"/>
    </source>
</evidence>
<dbReference type="AlphaFoldDB" id="A0A1D1XMI1"/>
<protein>
    <submittedName>
        <fullName evidence="10">Nudix hydrolase 12, mitochondrial</fullName>
    </submittedName>
</protein>
<keyword evidence="6" id="KW-0460">Magnesium</keyword>
<dbReference type="GO" id="GO:0005739">
    <property type="term" value="C:mitochondrion"/>
    <property type="evidence" value="ECO:0007669"/>
    <property type="project" value="UniProtKB-SubCell"/>
</dbReference>
<name>A0A1D1XMI1_9ARAE</name>